<organism evidence="2">
    <name type="scientific">marine metagenome</name>
    <dbReference type="NCBI Taxonomy" id="408172"/>
    <lineage>
        <taxon>unclassified sequences</taxon>
        <taxon>metagenomes</taxon>
        <taxon>ecological metagenomes</taxon>
    </lineage>
</organism>
<dbReference type="InterPro" id="IPR050312">
    <property type="entry name" value="IolE/XylAMocC-like"/>
</dbReference>
<dbReference type="InterPro" id="IPR013022">
    <property type="entry name" value="Xyl_isomerase-like_TIM-brl"/>
</dbReference>
<name>A0A382DD98_9ZZZZ</name>
<dbReference type="Gene3D" id="3.20.20.150">
    <property type="entry name" value="Divalent-metal-dependent TIM barrel enzymes"/>
    <property type="match status" value="1"/>
</dbReference>
<accession>A0A382DD98</accession>
<gene>
    <name evidence="2" type="ORF">METZ01_LOCUS188505</name>
</gene>
<proteinExistence type="predicted"/>
<dbReference type="InterPro" id="IPR036237">
    <property type="entry name" value="Xyl_isomerase-like_sf"/>
</dbReference>
<sequence length="256" mass="28384">MKFGVCAPLEKMDLLAEVGYNYIELGVQSALIPEKDEAEFLQIQEEALGRSIKAEAYAGFLPSDLRVVGDGIDQKRLSNYVVTACRRAQSLGSEIIVYGSSGSRNVAEGYNFDRALGQIADFLLMAADHAEIYGITIAIEPLCVRECNIIRTVADGLAMAKRVNHPNIQVLADLYHIWQESEPMSNIVEAAEWLAHVHIAEPVKRSYPGNDDFDFSDFFSALKAAGYQGRVSCECGFDDFDRDVETALHTMKSYLE</sequence>
<dbReference type="Pfam" id="PF01261">
    <property type="entry name" value="AP_endonuc_2"/>
    <property type="match status" value="1"/>
</dbReference>
<dbReference type="AlphaFoldDB" id="A0A382DD98"/>
<reference evidence="2" key="1">
    <citation type="submission" date="2018-05" db="EMBL/GenBank/DDBJ databases">
        <authorList>
            <person name="Lanie J.A."/>
            <person name="Ng W.-L."/>
            <person name="Kazmierczak K.M."/>
            <person name="Andrzejewski T.M."/>
            <person name="Davidsen T.M."/>
            <person name="Wayne K.J."/>
            <person name="Tettelin H."/>
            <person name="Glass J.I."/>
            <person name="Rusch D."/>
            <person name="Podicherti R."/>
            <person name="Tsui H.-C.T."/>
            <person name="Winkler M.E."/>
        </authorList>
    </citation>
    <scope>NUCLEOTIDE SEQUENCE</scope>
</reference>
<evidence type="ECO:0000259" key="1">
    <source>
        <dbReference type="Pfam" id="PF01261"/>
    </source>
</evidence>
<dbReference type="PANTHER" id="PTHR12110">
    <property type="entry name" value="HYDROXYPYRUVATE ISOMERASE"/>
    <property type="match status" value="1"/>
</dbReference>
<protein>
    <recommendedName>
        <fullName evidence="1">Xylose isomerase-like TIM barrel domain-containing protein</fullName>
    </recommendedName>
</protein>
<feature type="domain" description="Xylose isomerase-like TIM barrel" evidence="1">
    <location>
        <begin position="13"/>
        <end position="238"/>
    </location>
</feature>
<evidence type="ECO:0000313" key="2">
    <source>
        <dbReference type="EMBL" id="SVB35651.1"/>
    </source>
</evidence>
<dbReference type="PANTHER" id="PTHR12110:SF21">
    <property type="entry name" value="XYLOSE ISOMERASE-LIKE TIM BARREL DOMAIN-CONTAINING PROTEIN"/>
    <property type="match status" value="1"/>
</dbReference>
<dbReference type="SUPFAM" id="SSF51658">
    <property type="entry name" value="Xylose isomerase-like"/>
    <property type="match status" value="1"/>
</dbReference>
<dbReference type="EMBL" id="UINC01038523">
    <property type="protein sequence ID" value="SVB35651.1"/>
    <property type="molecule type" value="Genomic_DNA"/>
</dbReference>